<feature type="region of interest" description="Disordered" evidence="1">
    <location>
        <begin position="67"/>
        <end position="93"/>
    </location>
</feature>
<reference evidence="3" key="1">
    <citation type="submission" date="2021-01" db="EMBL/GenBank/DDBJ databases">
        <authorList>
            <person name="Corre E."/>
            <person name="Pelletier E."/>
            <person name="Niang G."/>
            <person name="Scheremetjew M."/>
            <person name="Finn R."/>
            <person name="Kale V."/>
            <person name="Holt S."/>
            <person name="Cochrane G."/>
            <person name="Meng A."/>
            <person name="Brown T."/>
            <person name="Cohen L."/>
        </authorList>
    </citation>
    <scope>NUCLEOTIDE SEQUENCE</scope>
    <source>
        <strain evidence="3">Clade-D-RCC1621</strain>
    </source>
</reference>
<dbReference type="UniPathway" id="UPA00143"/>
<gene>
    <name evidence="3" type="ORF">OMED0930_LOCUS1387</name>
</gene>
<dbReference type="SUPFAM" id="SSF57850">
    <property type="entry name" value="RING/U-box"/>
    <property type="match status" value="1"/>
</dbReference>
<dbReference type="InterPro" id="IPR003613">
    <property type="entry name" value="Ubox_domain"/>
</dbReference>
<evidence type="ECO:0000313" key="3">
    <source>
        <dbReference type="EMBL" id="CAD8810293.1"/>
    </source>
</evidence>
<dbReference type="InterPro" id="IPR013083">
    <property type="entry name" value="Znf_RING/FYVE/PHD"/>
</dbReference>
<accession>A0A6U0D6U8</accession>
<proteinExistence type="predicted"/>
<evidence type="ECO:0000259" key="2">
    <source>
        <dbReference type="Pfam" id="PF04564"/>
    </source>
</evidence>
<name>A0A6U0D6U8_9CHLO</name>
<dbReference type="AlphaFoldDB" id="A0A6U0D6U8"/>
<feature type="domain" description="U-box" evidence="2">
    <location>
        <begin position="2"/>
        <end position="65"/>
    </location>
</feature>
<sequence>MFLDPVFVAESGNTYERDALERFWRASAPTNAARDPLTNERLESRAVYTNWDKRREVAAWLDAHEDATPSGWTSRRVPPPAREKRDGADAGGRPRGWLARAFGAYAPVKVAALAVLVSVALSASVGAGPRAPGRAAGAAGSPRVPTIGEFGDARELRAPAGSSRVTIREVSAATAYSESTPALEVYVGTTKAFGSRVADLGFTALWFSITGTWTYSALAASPLFATFSVPFWFVGFNMLHSGATSAFETTRLLITPQTFYLEKIIFNRRLSFHKGETQDLTRAVTETYAYVNGVPQTNLVLHQGVKSHVLARGLHVVEDEFVIGAIGSFLKQYQRGGNPSQASRQTIKIDTSVPRARM</sequence>
<evidence type="ECO:0000256" key="1">
    <source>
        <dbReference type="SAM" id="MobiDB-lite"/>
    </source>
</evidence>
<organism evidence="3">
    <name type="scientific">Ostreococcus mediterraneus</name>
    <dbReference type="NCBI Taxonomy" id="1486918"/>
    <lineage>
        <taxon>Eukaryota</taxon>
        <taxon>Viridiplantae</taxon>
        <taxon>Chlorophyta</taxon>
        <taxon>Mamiellophyceae</taxon>
        <taxon>Mamiellales</taxon>
        <taxon>Bathycoccaceae</taxon>
        <taxon>Ostreococcus</taxon>
    </lineage>
</organism>
<dbReference type="Gene3D" id="3.30.40.10">
    <property type="entry name" value="Zinc/RING finger domain, C3HC4 (zinc finger)"/>
    <property type="match status" value="1"/>
</dbReference>
<dbReference type="Pfam" id="PF04564">
    <property type="entry name" value="U-box"/>
    <property type="match status" value="1"/>
</dbReference>
<protein>
    <recommendedName>
        <fullName evidence="2">U-box domain-containing protein</fullName>
    </recommendedName>
</protein>
<dbReference type="EMBL" id="HBFO01002021">
    <property type="protein sequence ID" value="CAD8810293.1"/>
    <property type="molecule type" value="Transcribed_RNA"/>
</dbReference>
<dbReference type="GO" id="GO:0004842">
    <property type="term" value="F:ubiquitin-protein transferase activity"/>
    <property type="evidence" value="ECO:0007669"/>
    <property type="project" value="InterPro"/>
</dbReference>
<dbReference type="GO" id="GO:0016567">
    <property type="term" value="P:protein ubiquitination"/>
    <property type="evidence" value="ECO:0007669"/>
    <property type="project" value="UniProtKB-UniPathway"/>
</dbReference>